<protein>
    <submittedName>
        <fullName evidence="1">Uncharacterized protein</fullName>
    </submittedName>
</protein>
<dbReference type="Proteomes" id="UP001597282">
    <property type="component" value="Unassembled WGS sequence"/>
</dbReference>
<name>A0ABW4CCF0_9BACL</name>
<proteinExistence type="predicted"/>
<gene>
    <name evidence="1" type="ORF">ACFQ4Y_12990</name>
</gene>
<keyword evidence="2" id="KW-1185">Reference proteome</keyword>
<accession>A0ABW4CCF0</accession>
<dbReference type="EMBL" id="JBHTNU010000013">
    <property type="protein sequence ID" value="MFD1427819.1"/>
    <property type="molecule type" value="Genomic_DNA"/>
</dbReference>
<dbReference type="RefSeq" id="WP_380166136.1">
    <property type="nucleotide sequence ID" value="NZ_JBHTNU010000013.1"/>
</dbReference>
<organism evidence="1 2">
    <name type="scientific">Kroppenstedtia sanguinis</name>
    <dbReference type="NCBI Taxonomy" id="1380684"/>
    <lineage>
        <taxon>Bacteria</taxon>
        <taxon>Bacillati</taxon>
        <taxon>Bacillota</taxon>
        <taxon>Bacilli</taxon>
        <taxon>Bacillales</taxon>
        <taxon>Thermoactinomycetaceae</taxon>
        <taxon>Kroppenstedtia</taxon>
    </lineage>
</organism>
<reference evidence="2" key="1">
    <citation type="journal article" date="2019" name="Int. J. Syst. Evol. Microbiol.">
        <title>The Global Catalogue of Microorganisms (GCM) 10K type strain sequencing project: providing services to taxonomists for standard genome sequencing and annotation.</title>
        <authorList>
            <consortium name="The Broad Institute Genomics Platform"/>
            <consortium name="The Broad Institute Genome Sequencing Center for Infectious Disease"/>
            <person name="Wu L."/>
            <person name="Ma J."/>
        </authorList>
    </citation>
    <scope>NUCLEOTIDE SEQUENCE [LARGE SCALE GENOMIC DNA]</scope>
    <source>
        <strain evidence="2">S1</strain>
    </source>
</reference>
<evidence type="ECO:0000313" key="2">
    <source>
        <dbReference type="Proteomes" id="UP001597282"/>
    </source>
</evidence>
<sequence length="79" mass="8488">MTPIQKKLGVLISYNLGGGDRVHPRSNAIQQGSINHDFVSNCSACEGTKVALAVHDSLPPLIFLINQCLDFRGLKVVGN</sequence>
<evidence type="ECO:0000313" key="1">
    <source>
        <dbReference type="EMBL" id="MFD1427819.1"/>
    </source>
</evidence>
<comment type="caution">
    <text evidence="1">The sequence shown here is derived from an EMBL/GenBank/DDBJ whole genome shotgun (WGS) entry which is preliminary data.</text>
</comment>